<comment type="similarity">
    <text evidence="2">Belongs to the eukaryotic release factor 1 family.</text>
</comment>
<dbReference type="SUPFAM" id="SSF53137">
    <property type="entry name" value="Translational machinery components"/>
    <property type="match status" value="1"/>
</dbReference>
<dbReference type="GO" id="GO:0005737">
    <property type="term" value="C:cytoplasm"/>
    <property type="evidence" value="ECO:0007669"/>
    <property type="project" value="UniProtKB-SubCell"/>
</dbReference>
<dbReference type="Pfam" id="PF03464">
    <property type="entry name" value="eRF1_2"/>
    <property type="match status" value="1"/>
</dbReference>
<dbReference type="InterPro" id="IPR042226">
    <property type="entry name" value="eFR1_2_sf"/>
</dbReference>
<dbReference type="FunFam" id="3.30.1330.30:FF:000006">
    <property type="entry name" value="Peptide chain release factor subunit 1"/>
    <property type="match status" value="1"/>
</dbReference>
<protein>
    <recommendedName>
        <fullName evidence="4">Eukaryotic peptide chain release factor subunit 1</fullName>
    </recommendedName>
</protein>
<reference evidence="9" key="1">
    <citation type="submission" date="2002-05" db="EMBL/GenBank/DDBJ databases">
        <title>The macronuclear ERF1 gene in Stichotrichous ciliates.</title>
        <authorList>
            <person name="Barber C."/>
            <person name="Prescott D.M."/>
        </authorList>
    </citation>
    <scope>NUCLEOTIDE SEQUENCE</scope>
</reference>
<dbReference type="InterPro" id="IPR005142">
    <property type="entry name" value="eRF1_3"/>
</dbReference>
<dbReference type="GO" id="GO:0003747">
    <property type="term" value="F:translation release factor activity"/>
    <property type="evidence" value="ECO:0007669"/>
    <property type="project" value="InterPro"/>
</dbReference>
<feature type="domain" description="eRF1" evidence="8">
    <location>
        <begin position="104"/>
        <end position="241"/>
    </location>
</feature>
<proteinExistence type="inferred from homology"/>
<name>Q8ISI3_OXYGR</name>
<keyword evidence="5" id="KW-0963">Cytoplasm</keyword>
<dbReference type="Gene3D" id="3.30.420.60">
    <property type="entry name" value="eRF1 domain 2"/>
    <property type="match status" value="1"/>
</dbReference>
<evidence type="ECO:0000256" key="1">
    <source>
        <dbReference type="ARBA" id="ARBA00004496"/>
    </source>
</evidence>
<feature type="non-terminal residue" evidence="9">
    <location>
        <position position="1"/>
    </location>
</feature>
<comment type="subcellular location">
    <subcellularLocation>
        <location evidence="1">Cytoplasm</location>
    </subcellularLocation>
</comment>
<dbReference type="EMBL" id="AY116148">
    <property type="protein sequence ID" value="AAN62565.1"/>
    <property type="molecule type" value="Genomic_DNA"/>
</dbReference>
<comment type="subunit">
    <text evidence="3">Heterodimer of two subunits, one of which binds GTP.</text>
</comment>
<sequence length="264" mass="29474">PKKHRKGGQSSVRFARLREEKRHNYLRKVAELANQHFISNDKPNVAGLVLAGNAAFKNELSETEILDKRLGPVICAVVDVSYGGENGLNEAITLAAEALTNVKFVAEKKLVSKFFEEIALDTGMIVFGVDDSMRALEMGAVETMMLFEDLQITRYVVKNSIKGTTKTLYLNPQQEKNSKHFKDPETGNDYDVVSEDPLGEWLCHNFQNYGAQIEFITDKSQEGFQFVKGFGGIGGFLRYKVEIADHHENEGAGGDDFDPESDFI</sequence>
<feature type="domain" description="eRF1" evidence="7">
    <location>
        <begin position="1"/>
        <end position="100"/>
    </location>
</feature>
<evidence type="ECO:0000313" key="9">
    <source>
        <dbReference type="EMBL" id="AAN62565.1"/>
    </source>
</evidence>
<dbReference type="Gene3D" id="3.30.1330.30">
    <property type="match status" value="1"/>
</dbReference>
<dbReference type="InterPro" id="IPR004403">
    <property type="entry name" value="Peptide_chain-rel_eRF1/aRF1"/>
</dbReference>
<evidence type="ECO:0000259" key="8">
    <source>
        <dbReference type="Pfam" id="PF03465"/>
    </source>
</evidence>
<dbReference type="PANTHER" id="PTHR10113">
    <property type="entry name" value="PEPTIDE CHAIN RELEASE FACTOR SUBUNIT 1"/>
    <property type="match status" value="1"/>
</dbReference>
<dbReference type="InterPro" id="IPR005141">
    <property type="entry name" value="eRF1_2"/>
</dbReference>
<evidence type="ECO:0000256" key="2">
    <source>
        <dbReference type="ARBA" id="ARBA00005326"/>
    </source>
</evidence>
<keyword evidence="6" id="KW-0648">Protein biosynthesis</keyword>
<dbReference type="InterPro" id="IPR029064">
    <property type="entry name" value="Ribosomal_eL30-like_sf"/>
</dbReference>
<accession>Q8ISI3</accession>
<evidence type="ECO:0000256" key="6">
    <source>
        <dbReference type="ARBA" id="ARBA00022917"/>
    </source>
</evidence>
<evidence type="ECO:0000256" key="4">
    <source>
        <dbReference type="ARBA" id="ARBA00013382"/>
    </source>
</evidence>
<evidence type="ECO:0000256" key="3">
    <source>
        <dbReference type="ARBA" id="ARBA00011520"/>
    </source>
</evidence>
<dbReference type="AlphaFoldDB" id="Q8ISI3"/>
<dbReference type="Pfam" id="PF03465">
    <property type="entry name" value="eRF1_3"/>
    <property type="match status" value="1"/>
</dbReference>
<organism evidence="9">
    <name type="scientific">Oxytricha granulifera</name>
    <name type="common">Ciliate</name>
    <dbReference type="NCBI Taxonomy" id="5947"/>
    <lineage>
        <taxon>Eukaryota</taxon>
        <taxon>Sar</taxon>
        <taxon>Alveolata</taxon>
        <taxon>Ciliophora</taxon>
        <taxon>Intramacronucleata</taxon>
        <taxon>Spirotrichea</taxon>
        <taxon>Stichotrichia</taxon>
        <taxon>Sporadotrichida</taxon>
        <taxon>Oxytrichidae</taxon>
        <taxon>Oxytrichinae</taxon>
        <taxon>Oxytricha</taxon>
    </lineage>
</organism>
<evidence type="ECO:0000256" key="5">
    <source>
        <dbReference type="ARBA" id="ARBA00022490"/>
    </source>
</evidence>
<evidence type="ECO:0000259" key="7">
    <source>
        <dbReference type="Pfam" id="PF03464"/>
    </source>
</evidence>
<dbReference type="SUPFAM" id="SSF55315">
    <property type="entry name" value="L30e-like"/>
    <property type="match status" value="1"/>
</dbReference>